<evidence type="ECO:0000256" key="11">
    <source>
        <dbReference type="ARBA" id="ARBA00023002"/>
    </source>
</evidence>
<dbReference type="Pfam" id="PF01872">
    <property type="entry name" value="RibD_C"/>
    <property type="match status" value="1"/>
</dbReference>
<comment type="caution">
    <text evidence="18">The sequence shown here is derived from an EMBL/GenBank/DDBJ whole genome shotgun (WGS) entry which is preliminary data.</text>
</comment>
<dbReference type="PANTHER" id="PTHR38011:SF7">
    <property type="entry name" value="2,5-DIAMINO-6-RIBOSYLAMINO-4(3H)-PYRIMIDINONE 5'-PHOSPHATE REDUCTASE"/>
    <property type="match status" value="1"/>
</dbReference>
<feature type="binding site" evidence="15">
    <location>
        <position position="294"/>
    </location>
    <ligand>
        <name>substrate</name>
    </ligand>
</feature>
<dbReference type="SUPFAM" id="SSF53927">
    <property type="entry name" value="Cytidine deaminase-like"/>
    <property type="match status" value="1"/>
</dbReference>
<evidence type="ECO:0000256" key="6">
    <source>
        <dbReference type="ARBA" id="ARBA00022619"/>
    </source>
</evidence>
<feature type="binding site" evidence="16">
    <location>
        <position position="54"/>
    </location>
    <ligand>
        <name>Zn(2+)</name>
        <dbReference type="ChEBI" id="CHEBI:29105"/>
        <note>catalytic</note>
    </ligand>
</feature>
<dbReference type="Pfam" id="PF00383">
    <property type="entry name" value="dCMP_cyt_deam_1"/>
    <property type="match status" value="1"/>
</dbReference>
<dbReference type="Gene3D" id="3.40.430.10">
    <property type="entry name" value="Dihydrofolate Reductase, subunit A"/>
    <property type="match status" value="1"/>
</dbReference>
<comment type="function">
    <text evidence="1 13">Converts 2,5-diamino-6-(ribosylamino)-4(3h)-pyrimidinone 5'-phosphate into 5-amino-6-(ribosylamino)-2,4(1h,3h)-pyrimidinedione 5'-phosphate.</text>
</comment>
<dbReference type="Gene3D" id="3.40.140.10">
    <property type="entry name" value="Cytidine Deaminase, domain 2"/>
    <property type="match status" value="1"/>
</dbReference>
<dbReference type="PROSITE" id="PS00903">
    <property type="entry name" value="CYT_DCMP_DEAMINASES_1"/>
    <property type="match status" value="1"/>
</dbReference>
<evidence type="ECO:0000313" key="19">
    <source>
        <dbReference type="Proteomes" id="UP000051124"/>
    </source>
</evidence>
<comment type="pathway">
    <text evidence="3 13">Cofactor biosynthesis; riboflavin biosynthesis; 5-amino-6-(D-ribitylamino)uracil from GTP: step 3/4.</text>
</comment>
<comment type="catalytic activity">
    <reaction evidence="13">
        <text>5-amino-6-(5-phospho-D-ribitylamino)uracil + NADP(+) = 5-amino-6-(5-phospho-D-ribosylamino)uracil + NADPH + H(+)</text>
        <dbReference type="Rhea" id="RHEA:17845"/>
        <dbReference type="ChEBI" id="CHEBI:15378"/>
        <dbReference type="ChEBI" id="CHEBI:57783"/>
        <dbReference type="ChEBI" id="CHEBI:58349"/>
        <dbReference type="ChEBI" id="CHEBI:58421"/>
        <dbReference type="ChEBI" id="CHEBI:58453"/>
        <dbReference type="EC" id="1.1.1.193"/>
    </reaction>
</comment>
<dbReference type="PIRSF" id="PIRSF006769">
    <property type="entry name" value="RibD"/>
    <property type="match status" value="1"/>
</dbReference>
<dbReference type="GO" id="GO:0050661">
    <property type="term" value="F:NADP binding"/>
    <property type="evidence" value="ECO:0007669"/>
    <property type="project" value="InterPro"/>
</dbReference>
<dbReference type="InterPro" id="IPR004794">
    <property type="entry name" value="Eubact_RibD"/>
</dbReference>
<evidence type="ECO:0000256" key="3">
    <source>
        <dbReference type="ARBA" id="ARBA00004910"/>
    </source>
</evidence>
<feature type="binding site" evidence="15">
    <location>
        <position position="226"/>
    </location>
    <ligand>
        <name>NADP(+)</name>
        <dbReference type="ChEBI" id="CHEBI:58349"/>
    </ligand>
</feature>
<dbReference type="InterPro" id="IPR050765">
    <property type="entry name" value="Riboflavin_Biosynth_HTPR"/>
</dbReference>
<feature type="binding site" evidence="16">
    <location>
        <position position="88"/>
    </location>
    <ligand>
        <name>Zn(2+)</name>
        <dbReference type="ChEBI" id="CHEBI:29105"/>
        <note>catalytic</note>
    </ligand>
</feature>
<evidence type="ECO:0000256" key="4">
    <source>
        <dbReference type="ARBA" id="ARBA00005259"/>
    </source>
</evidence>
<reference evidence="18 19" key="1">
    <citation type="journal article" date="2015" name="Microbiome">
        <title>Genomic resolution of linkages in carbon, nitrogen, and sulfur cycling among widespread estuary sediment bacteria.</title>
        <authorList>
            <person name="Baker B.J."/>
            <person name="Lazar C.S."/>
            <person name="Teske A.P."/>
            <person name="Dick G.J."/>
        </authorList>
    </citation>
    <scope>NUCLEOTIDE SEQUENCE [LARGE SCALE GENOMIC DNA]</scope>
    <source>
        <strain evidence="18">DG_26</strain>
    </source>
</reference>
<keyword evidence="7 13" id="KW-0479">Metal-binding</keyword>
<organism evidence="18 19">
    <name type="scientific">candidate division TA06 bacterium DG_26</name>
    <dbReference type="NCBI Taxonomy" id="1703771"/>
    <lineage>
        <taxon>Bacteria</taxon>
        <taxon>Bacteria division TA06</taxon>
    </lineage>
</organism>
<dbReference type="CDD" id="cd01284">
    <property type="entry name" value="Riboflavin_deaminase-reductase"/>
    <property type="match status" value="1"/>
</dbReference>
<feature type="binding site" evidence="15">
    <location>
        <position position="211"/>
    </location>
    <ligand>
        <name>substrate</name>
    </ligand>
</feature>
<protein>
    <recommendedName>
        <fullName evidence="13">Riboflavin biosynthesis protein RibD</fullName>
    </recommendedName>
    <domain>
        <recommendedName>
            <fullName evidence="13">Diaminohydroxyphosphoribosylaminopyrimidine deaminase</fullName>
            <shortName evidence="13">DRAP deaminase</shortName>
            <ecNumber evidence="13">3.5.4.26</ecNumber>
        </recommendedName>
        <alternativeName>
            <fullName evidence="13">Riboflavin-specific deaminase</fullName>
        </alternativeName>
    </domain>
    <domain>
        <recommendedName>
            <fullName evidence="13">5-amino-6-(5-phosphoribosylamino)uracil reductase</fullName>
            <ecNumber evidence="13">1.1.1.193</ecNumber>
        </recommendedName>
        <alternativeName>
            <fullName evidence="13">HTP reductase</fullName>
        </alternativeName>
    </domain>
</protein>
<evidence type="ECO:0000259" key="17">
    <source>
        <dbReference type="PROSITE" id="PS51747"/>
    </source>
</evidence>
<comment type="catalytic activity">
    <reaction evidence="13">
        <text>2,5-diamino-6-hydroxy-4-(5-phosphoribosylamino)-pyrimidine + H2O + H(+) = 5-amino-6-(5-phospho-D-ribosylamino)uracil + NH4(+)</text>
        <dbReference type="Rhea" id="RHEA:21868"/>
        <dbReference type="ChEBI" id="CHEBI:15377"/>
        <dbReference type="ChEBI" id="CHEBI:15378"/>
        <dbReference type="ChEBI" id="CHEBI:28938"/>
        <dbReference type="ChEBI" id="CHEBI:58453"/>
        <dbReference type="ChEBI" id="CHEBI:58614"/>
        <dbReference type="EC" id="3.5.4.26"/>
    </reaction>
</comment>
<feature type="binding site" evidence="15">
    <location>
        <position position="200"/>
    </location>
    <ligand>
        <name>NADP(+)</name>
        <dbReference type="ChEBI" id="CHEBI:58349"/>
    </ligand>
</feature>
<feature type="binding site" evidence="15">
    <location>
        <begin position="296"/>
        <end position="302"/>
    </location>
    <ligand>
        <name>NADP(+)</name>
        <dbReference type="ChEBI" id="CHEBI:58349"/>
    </ligand>
</feature>
<feature type="binding site" evidence="15">
    <location>
        <position position="172"/>
    </location>
    <ligand>
        <name>substrate</name>
    </ligand>
</feature>
<feature type="binding site" evidence="16">
    <location>
        <position position="79"/>
    </location>
    <ligand>
        <name>Zn(2+)</name>
        <dbReference type="ChEBI" id="CHEBI:29105"/>
        <note>catalytic</note>
    </ligand>
</feature>
<evidence type="ECO:0000256" key="14">
    <source>
        <dbReference type="PIRSR" id="PIRSR006769-1"/>
    </source>
</evidence>
<feature type="binding site" evidence="15">
    <location>
        <position position="174"/>
    </location>
    <ligand>
        <name>NADP(+)</name>
        <dbReference type="ChEBI" id="CHEBI:58349"/>
    </ligand>
</feature>
<dbReference type="GO" id="GO:0008835">
    <property type="term" value="F:diaminohydroxyphosphoribosylaminopyrimidine deaminase activity"/>
    <property type="evidence" value="ECO:0007669"/>
    <property type="project" value="UniProtKB-EC"/>
</dbReference>
<dbReference type="EC" id="3.5.4.26" evidence="13"/>
<comment type="similarity">
    <text evidence="4 13">In the N-terminal section; belongs to the cytidine and deoxycytidylate deaminase family.</text>
</comment>
<dbReference type="SUPFAM" id="SSF53597">
    <property type="entry name" value="Dihydrofolate reductase-like"/>
    <property type="match status" value="1"/>
</dbReference>
<evidence type="ECO:0000256" key="13">
    <source>
        <dbReference type="PIRNR" id="PIRNR006769"/>
    </source>
</evidence>
<dbReference type="PATRIC" id="fig|1703771.3.peg.604"/>
<dbReference type="Proteomes" id="UP000051124">
    <property type="component" value="Unassembled WGS sequence"/>
</dbReference>
<proteinExistence type="inferred from homology"/>
<dbReference type="NCBIfam" id="TIGR00326">
    <property type="entry name" value="eubact_ribD"/>
    <property type="match status" value="1"/>
</dbReference>
<evidence type="ECO:0000256" key="10">
    <source>
        <dbReference type="ARBA" id="ARBA00022857"/>
    </source>
</evidence>
<gene>
    <name evidence="18" type="ORF">AMJ40_06290</name>
</gene>
<feature type="active site" description="Proton donor" evidence="14">
    <location>
        <position position="56"/>
    </location>
</feature>
<dbReference type="InterPro" id="IPR002734">
    <property type="entry name" value="RibDG_C"/>
</dbReference>
<name>A0A0S7WG33_UNCT6</name>
<dbReference type="InterPro" id="IPR002125">
    <property type="entry name" value="CMP_dCMP_dom"/>
</dbReference>
<feature type="binding site" evidence="15">
    <location>
        <position position="208"/>
    </location>
    <ligand>
        <name>substrate</name>
    </ligand>
</feature>
<dbReference type="AlphaFoldDB" id="A0A0S7WG33"/>
<evidence type="ECO:0000256" key="16">
    <source>
        <dbReference type="PIRSR" id="PIRSR006769-3"/>
    </source>
</evidence>
<keyword evidence="8 13" id="KW-0378">Hydrolase</keyword>
<dbReference type="EC" id="1.1.1.193" evidence="13"/>
<evidence type="ECO:0000313" key="18">
    <source>
        <dbReference type="EMBL" id="KPJ49120.1"/>
    </source>
</evidence>
<keyword evidence="6 13" id="KW-0686">Riboflavin biosynthesis</keyword>
<evidence type="ECO:0000256" key="8">
    <source>
        <dbReference type="ARBA" id="ARBA00022801"/>
    </source>
</evidence>
<evidence type="ECO:0000256" key="1">
    <source>
        <dbReference type="ARBA" id="ARBA00002151"/>
    </source>
</evidence>
<evidence type="ECO:0000256" key="12">
    <source>
        <dbReference type="ARBA" id="ARBA00023268"/>
    </source>
</evidence>
<dbReference type="EMBL" id="LIZT01000075">
    <property type="protein sequence ID" value="KPJ49120.1"/>
    <property type="molecule type" value="Genomic_DNA"/>
</dbReference>
<evidence type="ECO:0000256" key="5">
    <source>
        <dbReference type="ARBA" id="ARBA00007417"/>
    </source>
</evidence>
<keyword evidence="12" id="KW-0511">Multifunctional enzyme</keyword>
<comment type="similarity">
    <text evidence="5 13">In the C-terminal section; belongs to the HTP reductase family.</text>
</comment>
<feature type="binding site" evidence="15">
    <location>
        <position position="188"/>
    </location>
    <ligand>
        <name>substrate</name>
    </ligand>
</feature>
<evidence type="ECO:0000256" key="15">
    <source>
        <dbReference type="PIRSR" id="PIRSR006769-2"/>
    </source>
</evidence>
<evidence type="ECO:0000256" key="7">
    <source>
        <dbReference type="ARBA" id="ARBA00022723"/>
    </source>
</evidence>
<dbReference type="NCBIfam" id="TIGR00227">
    <property type="entry name" value="ribD_Cterm"/>
    <property type="match status" value="1"/>
</dbReference>
<dbReference type="InterPro" id="IPR011549">
    <property type="entry name" value="RibD_C"/>
</dbReference>
<sequence length="361" mass="39995">MNWSRSDIHFMKMALRLAKKGAGYTSPNPMVGAVIVKDGTTLGKGYHRRFGGLHAEVEAIRACAHDARHATMYVNLEPCGHFGKTPPCVDQIVKAGIAEVVLSMIDPNPLVAGRGADMLRKRGVHVRVGLLDDQASRLNEAYLKYIVRREPFVLLKAAISLDGMIADSRGNSRWISCEESRRIVHRLRREVDAVLVGIGTVLRDDPELTVRLIRTRRNPKRIILDTSLRVPRDAKVLDEKAHTIIVTAALDEETEELKQMGKEVWHVGTDGREIDLRDFLHKAASEGITSILVEGGGDIYSSFLRQKLVDKLCLFIAPKLLGEGMPLCGKLSIGSLEHPSEWKDVSLKKVGSDIFVVAYPA</sequence>
<dbReference type="PROSITE" id="PS51747">
    <property type="entry name" value="CYT_DCMP_DEAMINASES_2"/>
    <property type="match status" value="1"/>
</dbReference>
<accession>A0A0S7WG33</accession>
<dbReference type="InterPro" id="IPR024072">
    <property type="entry name" value="DHFR-like_dom_sf"/>
</dbReference>
<comment type="pathway">
    <text evidence="2 13">Cofactor biosynthesis; riboflavin biosynthesis; 5-amino-6-(D-ribitylamino)uracil from GTP: step 2/4.</text>
</comment>
<comment type="cofactor">
    <cofactor evidence="13 16">
        <name>Zn(2+)</name>
        <dbReference type="ChEBI" id="CHEBI:29105"/>
    </cofactor>
    <text evidence="13 16">Binds 1 zinc ion.</text>
</comment>
<evidence type="ECO:0000256" key="9">
    <source>
        <dbReference type="ARBA" id="ARBA00022833"/>
    </source>
</evidence>
<feature type="binding site" evidence="15">
    <location>
        <position position="158"/>
    </location>
    <ligand>
        <name>NADP(+)</name>
        <dbReference type="ChEBI" id="CHEBI:58349"/>
    </ligand>
</feature>
<keyword evidence="11 13" id="KW-0560">Oxidoreductase</keyword>
<dbReference type="UniPathway" id="UPA00275">
    <property type="reaction ID" value="UER00401"/>
</dbReference>
<dbReference type="GO" id="GO:0008703">
    <property type="term" value="F:5-amino-6-(5-phosphoribosylamino)uracil reductase activity"/>
    <property type="evidence" value="ECO:0007669"/>
    <property type="project" value="UniProtKB-EC"/>
</dbReference>
<feature type="domain" description="CMP/dCMP-type deaminase" evidence="17">
    <location>
        <begin position="5"/>
        <end position="127"/>
    </location>
</feature>
<dbReference type="PANTHER" id="PTHR38011">
    <property type="entry name" value="DIHYDROFOLATE REDUCTASE FAMILY PROTEIN (AFU_ORTHOLOGUE AFUA_8G06820)"/>
    <property type="match status" value="1"/>
</dbReference>
<keyword evidence="10 13" id="KW-0521">NADP</keyword>
<evidence type="ECO:0000256" key="2">
    <source>
        <dbReference type="ARBA" id="ARBA00004882"/>
    </source>
</evidence>
<dbReference type="FunFam" id="3.40.140.10:FF:000025">
    <property type="entry name" value="Riboflavin biosynthesis protein RibD"/>
    <property type="match status" value="1"/>
</dbReference>
<feature type="binding site" evidence="15">
    <location>
        <position position="204"/>
    </location>
    <ligand>
        <name>NADP(+)</name>
        <dbReference type="ChEBI" id="CHEBI:58349"/>
    </ligand>
</feature>
<dbReference type="GO" id="GO:0008270">
    <property type="term" value="F:zinc ion binding"/>
    <property type="evidence" value="ECO:0007669"/>
    <property type="project" value="InterPro"/>
</dbReference>
<keyword evidence="9 13" id="KW-0862">Zinc</keyword>
<dbReference type="InterPro" id="IPR016193">
    <property type="entry name" value="Cytidine_deaminase-like"/>
</dbReference>
<dbReference type="InterPro" id="IPR016192">
    <property type="entry name" value="APOBEC/CMP_deaminase_Zn-bd"/>
</dbReference>
<dbReference type="GO" id="GO:0009231">
    <property type="term" value="P:riboflavin biosynthetic process"/>
    <property type="evidence" value="ECO:0007669"/>
    <property type="project" value="UniProtKB-UniPathway"/>
</dbReference>